<evidence type="ECO:0000259" key="6">
    <source>
        <dbReference type="Pfam" id="PF00156"/>
    </source>
</evidence>
<dbReference type="GO" id="GO:0004588">
    <property type="term" value="F:orotate phosphoribosyltransferase activity"/>
    <property type="evidence" value="ECO:0007669"/>
    <property type="project" value="UniProtKB-EC"/>
</dbReference>
<dbReference type="InterPro" id="IPR029057">
    <property type="entry name" value="PRTase-like"/>
</dbReference>
<keyword evidence="8" id="KW-1185">Reference proteome</keyword>
<keyword evidence="3" id="KW-0328">Glycosyltransferase</keyword>
<dbReference type="GO" id="GO:0005737">
    <property type="term" value="C:cytoplasm"/>
    <property type="evidence" value="ECO:0007669"/>
    <property type="project" value="TreeGrafter"/>
</dbReference>
<evidence type="ECO:0000313" key="7">
    <source>
        <dbReference type="EMBL" id="KCV71294.1"/>
    </source>
</evidence>
<comment type="pathway">
    <text evidence="1">Pyrimidine metabolism; UMP biosynthesis via de novo pathway; UMP from orotate: step 1/2.</text>
</comment>
<dbReference type="InterPro" id="IPR023031">
    <property type="entry name" value="OPRT"/>
</dbReference>
<dbReference type="GO" id="GO:0046132">
    <property type="term" value="P:pyrimidine ribonucleoside biosynthetic process"/>
    <property type="evidence" value="ECO:0007669"/>
    <property type="project" value="TreeGrafter"/>
</dbReference>
<gene>
    <name evidence="7" type="ORF">H696_02240</name>
</gene>
<evidence type="ECO:0000256" key="4">
    <source>
        <dbReference type="ARBA" id="ARBA00022679"/>
    </source>
</evidence>
<dbReference type="GO" id="GO:0006207">
    <property type="term" value="P:'de novo' pyrimidine nucleobase biosynthetic process"/>
    <property type="evidence" value="ECO:0007669"/>
    <property type="project" value="TreeGrafter"/>
</dbReference>
<sequence>MAEICPDIPLVASVAGALYKEHNLDFIYAFDRKEAKAHGEGGTIVGPELAGKKVFLVDDVITSGKAIRHTIDLLNVQRVDQITGVMVALDRAEKALVTADNDKPESAIQSLEREYPHMHVLSIVTLNDLILFVQEQLQEVCESDSAQKDLWAGRLASIVEYRRQYGV</sequence>
<dbReference type="Proteomes" id="UP000030693">
    <property type="component" value="Unassembled WGS sequence"/>
</dbReference>
<evidence type="ECO:0000313" key="8">
    <source>
        <dbReference type="Proteomes" id="UP000030693"/>
    </source>
</evidence>
<keyword evidence="4" id="KW-0808">Transferase</keyword>
<protein>
    <recommendedName>
        <fullName evidence="2">orotate phosphoribosyltransferase</fullName>
        <ecNumber evidence="2">2.4.2.10</ecNumber>
    </recommendedName>
</protein>
<dbReference type="HAMAP" id="MF_01208">
    <property type="entry name" value="PyrE"/>
    <property type="match status" value="1"/>
</dbReference>
<dbReference type="RefSeq" id="XP_009494417.1">
    <property type="nucleotide sequence ID" value="XM_009496142.1"/>
</dbReference>
<reference evidence="7" key="1">
    <citation type="submission" date="2013-04" db="EMBL/GenBank/DDBJ databases">
        <title>The Genome Sequence of Fonticula alba ATCC 38817.</title>
        <authorList>
            <consortium name="The Broad Institute Genomics Platform"/>
            <person name="Russ C."/>
            <person name="Cuomo C."/>
            <person name="Burger G."/>
            <person name="Gray M.W."/>
            <person name="Holland P.W.H."/>
            <person name="King N."/>
            <person name="Lang F.B.F."/>
            <person name="Roger A.J."/>
            <person name="Ruiz-Trillo I."/>
            <person name="Brown M."/>
            <person name="Walker B."/>
            <person name="Young S."/>
            <person name="Zeng Q."/>
            <person name="Gargeya S."/>
            <person name="Fitzgerald M."/>
            <person name="Haas B."/>
            <person name="Abouelleil A."/>
            <person name="Allen A.W."/>
            <person name="Alvarado L."/>
            <person name="Arachchi H.M."/>
            <person name="Berlin A.M."/>
            <person name="Chapman S.B."/>
            <person name="Gainer-Dewar J."/>
            <person name="Goldberg J."/>
            <person name="Griggs A."/>
            <person name="Gujja S."/>
            <person name="Hansen M."/>
            <person name="Howarth C."/>
            <person name="Imamovic A."/>
            <person name="Ireland A."/>
            <person name="Larimer J."/>
            <person name="McCowan C."/>
            <person name="Murphy C."/>
            <person name="Pearson M."/>
            <person name="Poon T.W."/>
            <person name="Priest M."/>
            <person name="Roberts A."/>
            <person name="Saif S."/>
            <person name="Shea T."/>
            <person name="Sisk P."/>
            <person name="Sykes S."/>
            <person name="Wortman J."/>
            <person name="Nusbaum C."/>
            <person name="Birren B."/>
        </authorList>
    </citation>
    <scope>NUCLEOTIDE SEQUENCE [LARGE SCALE GENOMIC DNA]</scope>
    <source>
        <strain evidence="7">ATCC 38817</strain>
    </source>
</reference>
<dbReference type="GO" id="GO:0044205">
    <property type="term" value="P:'de novo' UMP biosynthetic process"/>
    <property type="evidence" value="ECO:0007669"/>
    <property type="project" value="UniProtKB-UniPathway"/>
</dbReference>
<evidence type="ECO:0000256" key="5">
    <source>
        <dbReference type="ARBA" id="ARBA00022975"/>
    </source>
</evidence>
<dbReference type="CDD" id="cd06223">
    <property type="entry name" value="PRTases_typeI"/>
    <property type="match status" value="1"/>
</dbReference>
<dbReference type="AlphaFoldDB" id="A0A058ZAC8"/>
<dbReference type="UniPathway" id="UPA00070">
    <property type="reaction ID" value="UER00119"/>
</dbReference>
<dbReference type="OMA" id="IRESHGM"/>
<dbReference type="PANTHER" id="PTHR46683">
    <property type="entry name" value="OROTATE PHOSPHORIBOSYLTRANSFERASE 1-RELATED"/>
    <property type="match status" value="1"/>
</dbReference>
<keyword evidence="5" id="KW-0665">Pyrimidine biosynthesis</keyword>
<dbReference type="OrthoDB" id="5553476at2759"/>
<dbReference type="Gene3D" id="3.40.50.2020">
    <property type="match status" value="1"/>
</dbReference>
<dbReference type="eggNOG" id="KOG1377">
    <property type="taxonomic scope" value="Eukaryota"/>
</dbReference>
<dbReference type="PANTHER" id="PTHR46683:SF1">
    <property type="entry name" value="OROTATE PHOSPHORIBOSYLTRANSFERASE 1-RELATED"/>
    <property type="match status" value="1"/>
</dbReference>
<accession>A0A058ZAC8</accession>
<dbReference type="GeneID" id="20526965"/>
<evidence type="ECO:0000256" key="3">
    <source>
        <dbReference type="ARBA" id="ARBA00022676"/>
    </source>
</evidence>
<dbReference type="EMBL" id="KB932203">
    <property type="protein sequence ID" value="KCV71294.1"/>
    <property type="molecule type" value="Genomic_DNA"/>
</dbReference>
<dbReference type="STRING" id="691883.A0A058ZAC8"/>
<dbReference type="Pfam" id="PF00156">
    <property type="entry name" value="Pribosyltran"/>
    <property type="match status" value="1"/>
</dbReference>
<name>A0A058ZAC8_FONAL</name>
<proteinExistence type="inferred from homology"/>
<evidence type="ECO:0000256" key="1">
    <source>
        <dbReference type="ARBA" id="ARBA00004889"/>
    </source>
</evidence>
<dbReference type="SUPFAM" id="SSF53271">
    <property type="entry name" value="PRTase-like"/>
    <property type="match status" value="1"/>
</dbReference>
<evidence type="ECO:0000256" key="2">
    <source>
        <dbReference type="ARBA" id="ARBA00011971"/>
    </source>
</evidence>
<dbReference type="InterPro" id="IPR000836">
    <property type="entry name" value="PRTase_dom"/>
</dbReference>
<dbReference type="EC" id="2.4.2.10" evidence="2"/>
<organism evidence="7">
    <name type="scientific">Fonticula alba</name>
    <name type="common">Slime mold</name>
    <dbReference type="NCBI Taxonomy" id="691883"/>
    <lineage>
        <taxon>Eukaryota</taxon>
        <taxon>Rotosphaerida</taxon>
        <taxon>Fonticulaceae</taxon>
        <taxon>Fonticula</taxon>
    </lineage>
</organism>
<feature type="domain" description="Phosphoribosyltransferase" evidence="6">
    <location>
        <begin position="13"/>
        <end position="98"/>
    </location>
</feature>